<dbReference type="PROSITE" id="PS51318">
    <property type="entry name" value="TAT"/>
    <property type="match status" value="1"/>
</dbReference>
<dbReference type="InterPro" id="IPR017842">
    <property type="entry name" value="Hopanoid_biosyn-assoc_HpnM"/>
</dbReference>
<name>A0A327M9L8_9PROT</name>
<feature type="chain" id="PRO_5016383360" evidence="1">
    <location>
        <begin position="28"/>
        <end position="208"/>
    </location>
</feature>
<dbReference type="NCBIfam" id="TIGR03481">
    <property type="entry name" value="HpnM"/>
    <property type="match status" value="1"/>
</dbReference>
<reference evidence="3" key="1">
    <citation type="submission" date="2018-06" db="EMBL/GenBank/DDBJ databases">
        <authorList>
            <person name="Khan S.A."/>
        </authorList>
    </citation>
    <scope>NUCLEOTIDE SEQUENCE [LARGE SCALE GENOMIC DNA]</scope>
    <source>
        <strain evidence="3">DB-1506</strain>
    </source>
</reference>
<dbReference type="AlphaFoldDB" id="A0A327M9L8"/>
<keyword evidence="3" id="KW-1185">Reference proteome</keyword>
<comment type="caution">
    <text evidence="2">The sequence shown here is derived from an EMBL/GenBank/DDBJ whole genome shotgun (WGS) entry which is preliminary data.</text>
</comment>
<protein>
    <submittedName>
        <fullName evidence="2">Hopanoid biosynthesis protein HpnM</fullName>
    </submittedName>
</protein>
<evidence type="ECO:0000313" key="3">
    <source>
        <dbReference type="Proteomes" id="UP000249065"/>
    </source>
</evidence>
<accession>A0A327M9L8</accession>
<dbReference type="Pfam" id="PF05494">
    <property type="entry name" value="MlaC"/>
    <property type="match status" value="1"/>
</dbReference>
<organism evidence="2 3">
    <name type="scientific">Roseicella frigidaeris</name>
    <dbReference type="NCBI Taxonomy" id="2230885"/>
    <lineage>
        <taxon>Bacteria</taxon>
        <taxon>Pseudomonadati</taxon>
        <taxon>Pseudomonadota</taxon>
        <taxon>Alphaproteobacteria</taxon>
        <taxon>Acetobacterales</taxon>
        <taxon>Roseomonadaceae</taxon>
        <taxon>Roseicella</taxon>
    </lineage>
</organism>
<evidence type="ECO:0000313" key="2">
    <source>
        <dbReference type="EMBL" id="RAI59620.1"/>
    </source>
</evidence>
<dbReference type="Gene3D" id="3.10.450.710">
    <property type="entry name" value="Tgt2/MlaC"/>
    <property type="match status" value="1"/>
</dbReference>
<keyword evidence="1" id="KW-0732">Signal</keyword>
<dbReference type="EMBL" id="QLIX01000004">
    <property type="protein sequence ID" value="RAI59620.1"/>
    <property type="molecule type" value="Genomic_DNA"/>
</dbReference>
<dbReference type="InterPro" id="IPR042245">
    <property type="entry name" value="Tgt2/MlaC_sf"/>
</dbReference>
<dbReference type="Proteomes" id="UP000249065">
    <property type="component" value="Unassembled WGS sequence"/>
</dbReference>
<evidence type="ECO:0000256" key="1">
    <source>
        <dbReference type="SAM" id="SignalP"/>
    </source>
</evidence>
<dbReference type="PANTHER" id="PTHR36573:SF1">
    <property type="entry name" value="INTERMEMBRANE PHOSPHOLIPID TRANSPORT SYSTEM BINDING PROTEIN MLAC"/>
    <property type="match status" value="1"/>
</dbReference>
<feature type="signal peptide" evidence="1">
    <location>
        <begin position="1"/>
        <end position="27"/>
    </location>
</feature>
<dbReference type="InterPro" id="IPR008869">
    <property type="entry name" value="MlaC/ttg2D"/>
</dbReference>
<dbReference type="RefSeq" id="WP_111469308.1">
    <property type="nucleotide sequence ID" value="NZ_QLIX01000004.1"/>
</dbReference>
<sequence>MRTLPRRPLLLAAALLPLAAPAGPARAQAAAGSPTAVIEGFHAVLLDIMRNAQRLGIRGRIQRLGPAMGTAFDLPAMTRISIGPAWTQIPPAEQEALIRAFSDWSVATFANRFDGYAGESFRIEGESELSNGDRLVRSLLVRPRDEPVALNYRLRNAGGAWQVVDVYLSGTVSELASRRAEFTTLLRDGGPQRLAAELQRRTQALLRG</sequence>
<dbReference type="PANTHER" id="PTHR36573">
    <property type="entry name" value="INTERMEMBRANE PHOSPHOLIPID TRANSPORT SYSTEM BINDING PROTEIN MLAC"/>
    <property type="match status" value="1"/>
</dbReference>
<proteinExistence type="predicted"/>
<gene>
    <name evidence="2" type="ORF">DOO78_08485</name>
</gene>
<dbReference type="InterPro" id="IPR006311">
    <property type="entry name" value="TAT_signal"/>
</dbReference>
<dbReference type="OrthoDB" id="7358716at2"/>